<dbReference type="KEGG" id="xbc:ELE36_05460"/>
<dbReference type="AlphaFoldDB" id="A0A411HH75"/>
<dbReference type="InterPro" id="IPR020980">
    <property type="entry name" value="Membrane_HflK_N"/>
</dbReference>
<keyword evidence="7" id="KW-1185">Reference proteome</keyword>
<evidence type="ECO:0000259" key="5">
    <source>
        <dbReference type="SMART" id="SM00244"/>
    </source>
</evidence>
<feature type="coiled-coil region" evidence="4">
    <location>
        <begin position="222"/>
        <end position="249"/>
    </location>
</feature>
<dbReference type="SMART" id="SM00244">
    <property type="entry name" value="PHB"/>
    <property type="match status" value="1"/>
</dbReference>
<dbReference type="EMBL" id="CP035704">
    <property type="protein sequence ID" value="QBB69859.1"/>
    <property type="molecule type" value="Genomic_DNA"/>
</dbReference>
<dbReference type="NCBIfam" id="TIGR01933">
    <property type="entry name" value="hflK"/>
    <property type="match status" value="1"/>
</dbReference>
<keyword evidence="6" id="KW-0645">Protease</keyword>
<evidence type="ECO:0000313" key="7">
    <source>
        <dbReference type="Proteomes" id="UP000291562"/>
    </source>
</evidence>
<dbReference type="GO" id="GO:0006508">
    <property type="term" value="P:proteolysis"/>
    <property type="evidence" value="ECO:0007669"/>
    <property type="project" value="UniProtKB-KW"/>
</dbReference>
<evidence type="ECO:0000313" key="6">
    <source>
        <dbReference type="EMBL" id="QBB69859.1"/>
    </source>
</evidence>
<dbReference type="RefSeq" id="WP_129832119.1">
    <property type="nucleotide sequence ID" value="NZ_CP035704.1"/>
</dbReference>
<evidence type="ECO:0000256" key="1">
    <source>
        <dbReference type="ARBA" id="ARBA00004167"/>
    </source>
</evidence>
<evidence type="ECO:0000256" key="3">
    <source>
        <dbReference type="RuleBase" id="RU364113"/>
    </source>
</evidence>
<comment type="function">
    <text evidence="3">HflC and HflK could encode or regulate a protease.</text>
</comment>
<proteinExistence type="inferred from homology"/>
<comment type="subunit">
    <text evidence="3">HflC and HflK may interact to form a multimeric complex.</text>
</comment>
<sequence>MAWNEPGGGKRDPWKSNNKPPDLDALLKRLQAAVGQIFGGRGTGSGGSGSSLGIISLVIGVVVAWCVFDSWTVVDARQIGVVLRFGQFERVMHEGFNLKLPRPIEQVTKVEATKVRSVEDQVRMLTQDENIIQIDFNVQYQIADAKHFLYSIRDPDDTLKQAAESAVRQVIGGSDMDTALSGQGSELVSETKKVLQQTLDGYDSGIQVTDVNFKMVSPPSEVQKSFDDVNSAREDKQRIENQAQAYSNKVVPEARGEATRIKTEAEGYKAERIARAEGDAQRFSLLYGQYKAAPEVTRKRLYLETLQQVLSSSVKVVDMTNGKNLIYLPLDKLKGGGDGAPVDAALAPVLGTVSATPHGGQQ</sequence>
<dbReference type="InterPro" id="IPR001107">
    <property type="entry name" value="Band_7"/>
</dbReference>
<protein>
    <recommendedName>
        <fullName evidence="3">Protein HflK</fullName>
    </recommendedName>
</protein>
<dbReference type="InterPro" id="IPR010201">
    <property type="entry name" value="HflK"/>
</dbReference>
<reference evidence="6 7" key="1">
    <citation type="submission" date="2019-01" db="EMBL/GenBank/DDBJ databases">
        <title>Pseudolysobacter antarctica gen. nov., sp. nov., isolated from Fildes Peninsula, Antarctica.</title>
        <authorList>
            <person name="Wei Z."/>
            <person name="Peng F."/>
        </authorList>
    </citation>
    <scope>NUCLEOTIDE SEQUENCE [LARGE SCALE GENOMIC DNA]</scope>
    <source>
        <strain evidence="6 7">AQ6-296</strain>
    </source>
</reference>
<dbReference type="PANTHER" id="PTHR42911">
    <property type="entry name" value="MODULATOR OF FTSH PROTEASE HFLC"/>
    <property type="match status" value="1"/>
</dbReference>
<organism evidence="6 7">
    <name type="scientific">Pseudolysobacter antarcticus</name>
    <dbReference type="NCBI Taxonomy" id="2511995"/>
    <lineage>
        <taxon>Bacteria</taxon>
        <taxon>Pseudomonadati</taxon>
        <taxon>Pseudomonadota</taxon>
        <taxon>Gammaproteobacteria</taxon>
        <taxon>Lysobacterales</taxon>
        <taxon>Rhodanobacteraceae</taxon>
        <taxon>Pseudolysobacter</taxon>
    </lineage>
</organism>
<dbReference type="InterPro" id="IPR036013">
    <property type="entry name" value="Band_7/SPFH_dom_sf"/>
</dbReference>
<dbReference type="Pfam" id="PF12221">
    <property type="entry name" value="HflK_N"/>
    <property type="match status" value="1"/>
</dbReference>
<dbReference type="Pfam" id="PF01145">
    <property type="entry name" value="Band_7"/>
    <property type="match status" value="1"/>
</dbReference>
<dbReference type="Gene3D" id="3.30.479.30">
    <property type="entry name" value="Band 7 domain"/>
    <property type="match status" value="1"/>
</dbReference>
<gene>
    <name evidence="6" type="primary">hflK</name>
    <name evidence="6" type="ORF">ELE36_05460</name>
</gene>
<accession>A0A411HH75</accession>
<keyword evidence="4" id="KW-0175">Coiled coil</keyword>
<dbReference type="CDD" id="cd03404">
    <property type="entry name" value="SPFH_HflK"/>
    <property type="match status" value="1"/>
</dbReference>
<feature type="domain" description="Band 7" evidence="5">
    <location>
        <begin position="69"/>
        <end position="230"/>
    </location>
</feature>
<dbReference type="OrthoDB" id="9779595at2"/>
<dbReference type="GO" id="GO:0016020">
    <property type="term" value="C:membrane"/>
    <property type="evidence" value="ECO:0007669"/>
    <property type="project" value="UniProtKB-SubCell"/>
</dbReference>
<comment type="subcellular location">
    <subcellularLocation>
        <location evidence="1">Membrane</location>
        <topology evidence="1">Single-pass membrane protein</topology>
    </subcellularLocation>
</comment>
<name>A0A411HH75_9GAMM</name>
<dbReference type="PANTHER" id="PTHR42911:SF2">
    <property type="entry name" value="PROHIBITIN FAMILY PROTEIN"/>
    <property type="match status" value="1"/>
</dbReference>
<keyword evidence="6" id="KW-0378">Hydrolase</keyword>
<comment type="similarity">
    <text evidence="2 3">Belongs to the band 7/mec-2 family. HflK subfamily.</text>
</comment>
<dbReference type="SUPFAM" id="SSF117892">
    <property type="entry name" value="Band 7/SPFH domain"/>
    <property type="match status" value="1"/>
</dbReference>
<dbReference type="Proteomes" id="UP000291562">
    <property type="component" value="Chromosome"/>
</dbReference>
<evidence type="ECO:0000256" key="2">
    <source>
        <dbReference type="ARBA" id="ARBA00006971"/>
    </source>
</evidence>
<dbReference type="GO" id="GO:0008233">
    <property type="term" value="F:peptidase activity"/>
    <property type="evidence" value="ECO:0007669"/>
    <property type="project" value="UniProtKB-KW"/>
</dbReference>
<evidence type="ECO:0000256" key="4">
    <source>
        <dbReference type="SAM" id="Coils"/>
    </source>
</evidence>